<organism evidence="2 3">
    <name type="scientific">Scylla paramamosain</name>
    <name type="common">Mud crab</name>
    <dbReference type="NCBI Taxonomy" id="85552"/>
    <lineage>
        <taxon>Eukaryota</taxon>
        <taxon>Metazoa</taxon>
        <taxon>Ecdysozoa</taxon>
        <taxon>Arthropoda</taxon>
        <taxon>Crustacea</taxon>
        <taxon>Multicrustacea</taxon>
        <taxon>Malacostraca</taxon>
        <taxon>Eumalacostraca</taxon>
        <taxon>Eucarida</taxon>
        <taxon>Decapoda</taxon>
        <taxon>Pleocyemata</taxon>
        <taxon>Brachyura</taxon>
        <taxon>Eubrachyura</taxon>
        <taxon>Portunoidea</taxon>
        <taxon>Portunidae</taxon>
        <taxon>Portuninae</taxon>
        <taxon>Scylla</taxon>
    </lineage>
</organism>
<accession>A0AAW0T575</accession>
<sequence>MRSVAWLWQALLAAVLFVLVVGPAAAIPAMEPAARVKRSPGYGGCSPRWACGGHRLLSPSSPSASLPPPPSFVGMLRRLGTLLYLLAAALAHEDTFLDKYAFTKVMQHCLGTANYHRQLREVRRAKLTCLGYPQNTFLTTSGHHFLLLLRPEEYWSLGVEKNGERMEGCTVSVVGSTLRQARQAEDASECEEGERHPEEWKGKRVEDGALASLGVTLVCCVTRLSQAFKARHFQRLPTVPPTACL</sequence>
<keyword evidence="1" id="KW-0732">Signal</keyword>
<dbReference type="Proteomes" id="UP001487740">
    <property type="component" value="Unassembled WGS sequence"/>
</dbReference>
<feature type="chain" id="PRO_5043833342" evidence="1">
    <location>
        <begin position="27"/>
        <end position="245"/>
    </location>
</feature>
<reference evidence="2 3" key="1">
    <citation type="submission" date="2023-03" db="EMBL/GenBank/DDBJ databases">
        <title>High-quality genome of Scylla paramamosain provides insights in environmental adaptation.</title>
        <authorList>
            <person name="Zhang L."/>
        </authorList>
    </citation>
    <scope>NUCLEOTIDE SEQUENCE [LARGE SCALE GENOMIC DNA]</scope>
    <source>
        <strain evidence="2">LZ_2023a</strain>
        <tissue evidence="2">Muscle</tissue>
    </source>
</reference>
<feature type="signal peptide" evidence="1">
    <location>
        <begin position="1"/>
        <end position="26"/>
    </location>
</feature>
<evidence type="ECO:0000313" key="2">
    <source>
        <dbReference type="EMBL" id="KAK8382708.1"/>
    </source>
</evidence>
<comment type="caution">
    <text evidence="2">The sequence shown here is derived from an EMBL/GenBank/DDBJ whole genome shotgun (WGS) entry which is preliminary data.</text>
</comment>
<dbReference type="EMBL" id="JARAKH010000039">
    <property type="protein sequence ID" value="KAK8382708.1"/>
    <property type="molecule type" value="Genomic_DNA"/>
</dbReference>
<dbReference type="AlphaFoldDB" id="A0AAW0T575"/>
<keyword evidence="3" id="KW-1185">Reference proteome</keyword>
<evidence type="ECO:0000256" key="1">
    <source>
        <dbReference type="SAM" id="SignalP"/>
    </source>
</evidence>
<name>A0AAW0T575_SCYPA</name>
<gene>
    <name evidence="2" type="ORF">O3P69_015498</name>
</gene>
<proteinExistence type="predicted"/>
<protein>
    <submittedName>
        <fullName evidence="2">Uncharacterized protein</fullName>
    </submittedName>
</protein>
<evidence type="ECO:0000313" key="3">
    <source>
        <dbReference type="Proteomes" id="UP001487740"/>
    </source>
</evidence>